<evidence type="ECO:0000313" key="3">
    <source>
        <dbReference type="EMBL" id="PKA53704.1"/>
    </source>
</evidence>
<reference evidence="3 4" key="1">
    <citation type="journal article" date="2017" name="Nature">
        <title>The Apostasia genome and the evolution of orchids.</title>
        <authorList>
            <person name="Zhang G.Q."/>
            <person name="Liu K.W."/>
            <person name="Li Z."/>
            <person name="Lohaus R."/>
            <person name="Hsiao Y.Y."/>
            <person name="Niu S.C."/>
            <person name="Wang J.Y."/>
            <person name="Lin Y.C."/>
            <person name="Xu Q."/>
            <person name="Chen L.J."/>
            <person name="Yoshida K."/>
            <person name="Fujiwara S."/>
            <person name="Wang Z.W."/>
            <person name="Zhang Y.Q."/>
            <person name="Mitsuda N."/>
            <person name="Wang M."/>
            <person name="Liu G.H."/>
            <person name="Pecoraro L."/>
            <person name="Huang H.X."/>
            <person name="Xiao X.J."/>
            <person name="Lin M."/>
            <person name="Wu X.Y."/>
            <person name="Wu W.L."/>
            <person name="Chen Y.Y."/>
            <person name="Chang S.B."/>
            <person name="Sakamoto S."/>
            <person name="Ohme-Takagi M."/>
            <person name="Yagi M."/>
            <person name="Zeng S.J."/>
            <person name="Shen C.Y."/>
            <person name="Yeh C.M."/>
            <person name="Luo Y.B."/>
            <person name="Tsai W.C."/>
            <person name="Van de Peer Y."/>
            <person name="Liu Z.J."/>
        </authorList>
    </citation>
    <scope>NUCLEOTIDE SEQUENCE [LARGE SCALE GENOMIC DNA]</scope>
    <source>
        <strain evidence="4">cv. Shenzhen</strain>
        <tissue evidence="3">Stem</tissue>
    </source>
</reference>
<dbReference type="OrthoDB" id="611769at2759"/>
<accession>A0A2I0ADT0</accession>
<proteinExistence type="predicted"/>
<evidence type="ECO:0000313" key="4">
    <source>
        <dbReference type="Proteomes" id="UP000236161"/>
    </source>
</evidence>
<organism evidence="3 4">
    <name type="scientific">Apostasia shenzhenica</name>
    <dbReference type="NCBI Taxonomy" id="1088818"/>
    <lineage>
        <taxon>Eukaryota</taxon>
        <taxon>Viridiplantae</taxon>
        <taxon>Streptophyta</taxon>
        <taxon>Embryophyta</taxon>
        <taxon>Tracheophyta</taxon>
        <taxon>Spermatophyta</taxon>
        <taxon>Magnoliopsida</taxon>
        <taxon>Liliopsida</taxon>
        <taxon>Asparagales</taxon>
        <taxon>Orchidaceae</taxon>
        <taxon>Apostasioideae</taxon>
        <taxon>Apostasia</taxon>
    </lineage>
</organism>
<dbReference type="InterPro" id="IPR032698">
    <property type="entry name" value="SirB1_N"/>
</dbReference>
<protein>
    <recommendedName>
        <fullName evidence="2">Protein SirB1 N-terminal domain-containing protein</fullName>
    </recommendedName>
</protein>
<dbReference type="PANTHER" id="PTHR31350">
    <property type="entry name" value="SI:DKEY-261L7.2"/>
    <property type="match status" value="1"/>
</dbReference>
<keyword evidence="4" id="KW-1185">Reference proteome</keyword>
<dbReference type="EMBL" id="KZ451993">
    <property type="protein sequence ID" value="PKA53704.1"/>
    <property type="molecule type" value="Genomic_DNA"/>
</dbReference>
<evidence type="ECO:0000256" key="1">
    <source>
        <dbReference type="SAM" id="MobiDB-lite"/>
    </source>
</evidence>
<feature type="region of interest" description="Disordered" evidence="1">
    <location>
        <begin position="1"/>
        <end position="50"/>
    </location>
</feature>
<dbReference type="Proteomes" id="UP000236161">
    <property type="component" value="Unassembled WGS sequence"/>
</dbReference>
<dbReference type="PANTHER" id="PTHR31350:SF29">
    <property type="entry name" value="PROTEIN SIRB1 N-TERMINAL DOMAIN-CONTAINING PROTEIN"/>
    <property type="match status" value="1"/>
</dbReference>
<feature type="domain" description="Protein SirB1 N-terminal" evidence="2">
    <location>
        <begin position="129"/>
        <end position="208"/>
    </location>
</feature>
<dbReference type="Pfam" id="PF13369">
    <property type="entry name" value="Transglut_core2"/>
    <property type="match status" value="1"/>
</dbReference>
<name>A0A2I0ADT0_9ASPA</name>
<gene>
    <name evidence="3" type="ORF">AXF42_Ash009200</name>
</gene>
<sequence length="326" mass="35984">MSSAGAPWVAPPTSSNPRSTRKEKKNPRPTLACLPSGAGSRVRDSTSTGPRGLRLVLHESMDAAGIDARQAREAREGFCQQVGRLTKIYSETSIAISRGPDLARAAMLIAAEDESLVSNSSAPLPVDDFIERLDDLSMDFCSLYLPPSSSPPEVFLANLERYIYVHKGFHRTCMMSDATALYLHSVLTCRKGSPIMLSLIYSEILKMLRIYGVLDFDVEIYFPHDQDGLPRGYEKQKSRLSDHPHILTSKSFLVEVLSSLKNAFWPFQNDKSSLFLRAAQAASHAYGPTVSGKSFSKYSHGLDTAAMDSKHIGDMRRTLAGKGHEW</sequence>
<dbReference type="AlphaFoldDB" id="A0A2I0ADT0"/>
<evidence type="ECO:0000259" key="2">
    <source>
        <dbReference type="Pfam" id="PF13369"/>
    </source>
</evidence>
<dbReference type="STRING" id="1088818.A0A2I0ADT0"/>